<dbReference type="EMBL" id="JAKZFC010000007">
    <property type="protein sequence ID" value="MCH7323348.1"/>
    <property type="molecule type" value="Genomic_DNA"/>
</dbReference>
<dbReference type="InterPro" id="IPR041698">
    <property type="entry name" value="Methyltransf_25"/>
</dbReference>
<proteinExistence type="predicted"/>
<dbReference type="Gene3D" id="3.40.50.150">
    <property type="entry name" value="Vaccinia Virus protein VP39"/>
    <property type="match status" value="1"/>
</dbReference>
<feature type="domain" description="Methyltransferase" evidence="1">
    <location>
        <begin position="40"/>
        <end position="128"/>
    </location>
</feature>
<organism evidence="2 3">
    <name type="scientific">Solibacillus palustris</name>
    <dbReference type="NCBI Taxonomy" id="2908203"/>
    <lineage>
        <taxon>Bacteria</taxon>
        <taxon>Bacillati</taxon>
        <taxon>Bacillota</taxon>
        <taxon>Bacilli</taxon>
        <taxon>Bacillales</taxon>
        <taxon>Caryophanaceae</taxon>
        <taxon>Solibacillus</taxon>
    </lineage>
</organism>
<evidence type="ECO:0000313" key="2">
    <source>
        <dbReference type="EMBL" id="MCH7323348.1"/>
    </source>
</evidence>
<dbReference type="GO" id="GO:0032259">
    <property type="term" value="P:methylation"/>
    <property type="evidence" value="ECO:0007669"/>
    <property type="project" value="UniProtKB-KW"/>
</dbReference>
<reference evidence="2 3" key="1">
    <citation type="submission" date="2022-03" db="EMBL/GenBank/DDBJ databases">
        <authorList>
            <person name="Jo J.-H."/>
            <person name="Im W.-T."/>
        </authorList>
    </citation>
    <scope>NUCLEOTIDE SEQUENCE [LARGE SCALE GENOMIC DNA]</scope>
    <source>
        <strain evidence="2 3">MA9</strain>
    </source>
</reference>
<name>A0ABS9UHA8_9BACL</name>
<dbReference type="RefSeq" id="WP_241370520.1">
    <property type="nucleotide sequence ID" value="NZ_JAKZFC010000007.1"/>
</dbReference>
<dbReference type="InterPro" id="IPR029063">
    <property type="entry name" value="SAM-dependent_MTases_sf"/>
</dbReference>
<keyword evidence="2" id="KW-0808">Transferase</keyword>
<comment type="caution">
    <text evidence="2">The sequence shown here is derived from an EMBL/GenBank/DDBJ whole genome shotgun (WGS) entry which is preliminary data.</text>
</comment>
<dbReference type="Proteomes" id="UP001316087">
    <property type="component" value="Unassembled WGS sequence"/>
</dbReference>
<evidence type="ECO:0000313" key="3">
    <source>
        <dbReference type="Proteomes" id="UP001316087"/>
    </source>
</evidence>
<dbReference type="GO" id="GO:0008168">
    <property type="term" value="F:methyltransferase activity"/>
    <property type="evidence" value="ECO:0007669"/>
    <property type="project" value="UniProtKB-KW"/>
</dbReference>
<gene>
    <name evidence="2" type="ORF">LZ480_15845</name>
</gene>
<keyword evidence="2" id="KW-0489">Methyltransferase</keyword>
<dbReference type="Pfam" id="PF13649">
    <property type="entry name" value="Methyltransf_25"/>
    <property type="match status" value="1"/>
</dbReference>
<dbReference type="SUPFAM" id="SSF53335">
    <property type="entry name" value="S-adenosyl-L-methionine-dependent methyltransferases"/>
    <property type="match status" value="1"/>
</dbReference>
<accession>A0ABS9UHA8</accession>
<sequence>MNQWDEKFKSDTYFYGTKPNAFLEQHVNAFEQSKRIACYAEGEGRNAVFLATKGHDVTAFDYAQEGLQKTIALAKSQQVQVKTELKDLIKDSIEEDFYDGAVMIFGHFSKADQYEVLDKIVGSLKADGIFLMEVYEDAQLQYQTGGPKQIDFLYNESALHNWANKHDVLHFMCAEVERIEGIGHNGRSKVLQLILKKRI</sequence>
<keyword evidence="3" id="KW-1185">Reference proteome</keyword>
<evidence type="ECO:0000259" key="1">
    <source>
        <dbReference type="Pfam" id="PF13649"/>
    </source>
</evidence>
<protein>
    <submittedName>
        <fullName evidence="2">Methyltransferase domain-containing protein</fullName>
    </submittedName>
</protein>